<dbReference type="NCBIfam" id="TIGR04057">
    <property type="entry name" value="SusC_RagA_signa"/>
    <property type="match status" value="1"/>
</dbReference>
<dbReference type="InterPro" id="IPR012910">
    <property type="entry name" value="Plug_dom"/>
</dbReference>
<gene>
    <name evidence="6" type="ORF">B0A73_03630</name>
    <name evidence="5" type="ORF">IW18_21145</name>
</gene>
<dbReference type="InterPro" id="IPR008969">
    <property type="entry name" value="CarboxyPept-like_regulatory"/>
</dbReference>
<evidence type="ECO:0000256" key="2">
    <source>
        <dbReference type="PROSITE-ProRule" id="PRU01360"/>
    </source>
</evidence>
<feature type="signal peptide" evidence="3">
    <location>
        <begin position="1"/>
        <end position="23"/>
    </location>
</feature>
<dbReference type="EMBL" id="MUGX01000007">
    <property type="protein sequence ID" value="OXA90128.1"/>
    <property type="molecule type" value="Genomic_DNA"/>
</dbReference>
<evidence type="ECO:0000313" key="8">
    <source>
        <dbReference type="Proteomes" id="UP000198302"/>
    </source>
</evidence>
<evidence type="ECO:0000313" key="6">
    <source>
        <dbReference type="EMBL" id="OXA90128.1"/>
    </source>
</evidence>
<sequence length="1127" mass="124187">MKQTLIKRCSFLLFALMTVMSYAQNTTTYTIATVTGTVTDNLGGQLPGVNVTEKSSKNTVTTDFNGQFTIKVKTGGTLVFSFIGMKKSEVPVNGRSIVNVKLEEDSNQLENIVVVGYGTQKKKELTGAIATIKPDDLMDLPVANLSDALKGLVPGLSVSGGSGRPGDASSIQIRQSFGFSKDGNSTIPLVIIDDMIQVDPTNGKPTLEQFNRLDASEIESITVLKDASAAIYGARASQGAIVVKTKRGKAGKARFSYNSQFSVNDAVSHSKVMNAGEFGVFSNRFLVNQTPTIDPIRLYSATELEQMKGLNNNWLKEAWKPAIQQKHSFNVSGGNEDVTYFAGATYFTQDANLGYQKYDKWNFRTGINAKVAKNLELSAAISGNSGTIDKTFSKASANISDGSYASAAGGEQADYGFLLHMPQHVPWQTTIGGQQYYVSPFPNSNKNLGSANANNTIAGWNYFANLNNGSHQISDDNSYNVNASLNYKVAAVKGLSAKVTFSTTRSSSYTEQIQLPYDLVRIRNYETQDNHLLSAADPSFYNLTTNPQGDYLLETNIRNSRVYYNNSDSKSTQGDFMINYDRTFGDHQIGAMIGGEASEIYNTSTRLAYENTSKDYLGNYATAGILNASNSTATKVEGATLSYFGRINYSYKSKYLAQFLLRSDASTKFAPEHYWGYFPSLQLGWVMSKEDWFSNNVPWVDFFKIRYSIGKTGKDNLQPWKWVQFYDIIVDKGFQFGNNGGLNGAGLTPRVNPNRDATWDTTIKNNLGFDINVLKNRLSLTADFYYDKTSNMLTDMSSAAGVPISIGGGFAEQNYAAIDAWGAEFSLNWSDKIKSDISYDIGINFSYADNEVKKYPTQAIVAPSNNATREGRSVGFNPVWGFATWKGTSTGDGILRTDADIANYWAYLTDRATAAGTVPRYFDINSASGIRKGSLAYQDVAGQLNPDGTLGAPDGQIMKENDYVKLANSSRTYGFTTNLGFKVKGFYLRTQISTSWGGANFVDLVQQGTSSAASMWSHETFWNDMYGEDNPNGKYPNLAQWSYISSPSDFWQLNTFRCFVRNLSVGYSIPKKVFADTKIAAITLGVTGNNLWDLYNPYPDHYRNMYDNSSVGYPTLRTWSFNFNISF</sequence>
<dbReference type="RefSeq" id="WP_041520186.1">
    <property type="nucleotide sequence ID" value="NZ_JPRK01000023.1"/>
</dbReference>
<dbReference type="NCBIfam" id="TIGR04056">
    <property type="entry name" value="OMP_RagA_SusC"/>
    <property type="match status" value="1"/>
</dbReference>
<organism evidence="5 7">
    <name type="scientific">Flavobacterium hibernum</name>
    <dbReference type="NCBI Taxonomy" id="37752"/>
    <lineage>
        <taxon>Bacteria</taxon>
        <taxon>Pseudomonadati</taxon>
        <taxon>Bacteroidota</taxon>
        <taxon>Flavobacteriia</taxon>
        <taxon>Flavobacteriales</taxon>
        <taxon>Flavobacteriaceae</taxon>
        <taxon>Flavobacterium</taxon>
    </lineage>
</organism>
<evidence type="ECO:0000259" key="4">
    <source>
        <dbReference type="Pfam" id="PF07715"/>
    </source>
</evidence>
<keyword evidence="2" id="KW-0813">Transport</keyword>
<dbReference type="EMBL" id="JPRK01000023">
    <property type="protein sequence ID" value="KIO50828.1"/>
    <property type="molecule type" value="Genomic_DNA"/>
</dbReference>
<keyword evidence="2" id="KW-0812">Transmembrane</keyword>
<dbReference type="STRING" id="37752.IW18_21145"/>
<protein>
    <submittedName>
        <fullName evidence="6">SusC/RagA family TonB-linked outer membrane protein</fullName>
    </submittedName>
    <submittedName>
        <fullName evidence="5">TonB-dependent receptor</fullName>
    </submittedName>
</protein>
<evidence type="ECO:0000313" key="7">
    <source>
        <dbReference type="Proteomes" id="UP000032061"/>
    </source>
</evidence>
<evidence type="ECO:0000313" key="5">
    <source>
        <dbReference type="EMBL" id="KIO50828.1"/>
    </source>
</evidence>
<comment type="caution">
    <text evidence="5">The sequence shown here is derived from an EMBL/GenBank/DDBJ whole genome shotgun (WGS) entry which is preliminary data.</text>
</comment>
<dbReference type="OrthoDB" id="9768177at2"/>
<comment type="similarity">
    <text evidence="2">Belongs to the TonB-dependent receptor family.</text>
</comment>
<proteinExistence type="inferred from homology"/>
<keyword evidence="8" id="KW-1185">Reference proteome</keyword>
<dbReference type="InterPro" id="IPR039426">
    <property type="entry name" value="TonB-dep_rcpt-like"/>
</dbReference>
<feature type="domain" description="TonB-dependent receptor plug" evidence="4">
    <location>
        <begin position="122"/>
        <end position="240"/>
    </location>
</feature>
<keyword evidence="1 3" id="KW-0732">Signal</keyword>
<dbReference type="PROSITE" id="PS52016">
    <property type="entry name" value="TONB_DEPENDENT_REC_3"/>
    <property type="match status" value="1"/>
</dbReference>
<name>A0A0D0ERQ2_9FLAO</name>
<dbReference type="GO" id="GO:0015344">
    <property type="term" value="F:siderophore uptake transmembrane transporter activity"/>
    <property type="evidence" value="ECO:0007669"/>
    <property type="project" value="TreeGrafter"/>
</dbReference>
<dbReference type="PANTHER" id="PTHR30069">
    <property type="entry name" value="TONB-DEPENDENT OUTER MEMBRANE RECEPTOR"/>
    <property type="match status" value="1"/>
</dbReference>
<accession>A0A0D0ERQ2</accession>
<dbReference type="Pfam" id="PF13715">
    <property type="entry name" value="CarbopepD_reg_2"/>
    <property type="match status" value="1"/>
</dbReference>
<evidence type="ECO:0000256" key="3">
    <source>
        <dbReference type="SAM" id="SignalP"/>
    </source>
</evidence>
<dbReference type="Proteomes" id="UP000198302">
    <property type="component" value="Unassembled WGS sequence"/>
</dbReference>
<dbReference type="PANTHER" id="PTHR30069:SF29">
    <property type="entry name" value="HEMOGLOBIN AND HEMOGLOBIN-HAPTOGLOBIN-BINDING PROTEIN 1-RELATED"/>
    <property type="match status" value="1"/>
</dbReference>
<reference evidence="5 7" key="1">
    <citation type="submission" date="2015-01" db="EMBL/GenBank/DDBJ databases">
        <title>Genome of Flavobacterium hibernum DSM 12611.</title>
        <authorList>
            <person name="Stropko S.J."/>
            <person name="Pipes S.E."/>
            <person name="Newman J.D."/>
        </authorList>
    </citation>
    <scope>NUCLEOTIDE SEQUENCE [LARGE SCALE GENOMIC DNA]</scope>
    <source>
        <strain evidence="5 7">DSM 12611</strain>
    </source>
</reference>
<dbReference type="InterPro" id="IPR023996">
    <property type="entry name" value="TonB-dep_OMP_SusC/RagA"/>
</dbReference>
<feature type="chain" id="PRO_5005173236" evidence="3">
    <location>
        <begin position="24"/>
        <end position="1127"/>
    </location>
</feature>
<keyword evidence="2" id="KW-0472">Membrane</keyword>
<comment type="subcellular location">
    <subcellularLocation>
        <location evidence="2">Cell outer membrane</location>
        <topology evidence="2">Multi-pass membrane protein</topology>
    </subcellularLocation>
</comment>
<dbReference type="Proteomes" id="UP000032061">
    <property type="component" value="Unassembled WGS sequence"/>
</dbReference>
<dbReference type="SUPFAM" id="SSF49464">
    <property type="entry name" value="Carboxypeptidase regulatory domain-like"/>
    <property type="match status" value="1"/>
</dbReference>
<keyword evidence="2" id="KW-0998">Cell outer membrane</keyword>
<evidence type="ECO:0000256" key="1">
    <source>
        <dbReference type="ARBA" id="ARBA00022729"/>
    </source>
</evidence>
<dbReference type="SUPFAM" id="SSF56935">
    <property type="entry name" value="Porins"/>
    <property type="match status" value="1"/>
</dbReference>
<dbReference type="GO" id="GO:0044718">
    <property type="term" value="P:siderophore transmembrane transport"/>
    <property type="evidence" value="ECO:0007669"/>
    <property type="project" value="TreeGrafter"/>
</dbReference>
<dbReference type="AlphaFoldDB" id="A0A0D0ERQ2"/>
<dbReference type="GO" id="GO:0009279">
    <property type="term" value="C:cell outer membrane"/>
    <property type="evidence" value="ECO:0007669"/>
    <property type="project" value="UniProtKB-SubCell"/>
</dbReference>
<dbReference type="InterPro" id="IPR037066">
    <property type="entry name" value="Plug_dom_sf"/>
</dbReference>
<keyword evidence="5" id="KW-0675">Receptor</keyword>
<dbReference type="Gene3D" id="2.60.40.1120">
    <property type="entry name" value="Carboxypeptidase-like, regulatory domain"/>
    <property type="match status" value="1"/>
</dbReference>
<reference evidence="6 8" key="2">
    <citation type="submission" date="2016-11" db="EMBL/GenBank/DDBJ databases">
        <title>Whole genomes of Flavobacteriaceae.</title>
        <authorList>
            <person name="Stine C."/>
            <person name="Li C."/>
            <person name="Tadesse D."/>
        </authorList>
    </citation>
    <scope>NUCLEOTIDE SEQUENCE [LARGE SCALE GENOMIC DNA]</scope>
    <source>
        <strain evidence="6 8">ATCC 51468</strain>
    </source>
</reference>
<dbReference type="Pfam" id="PF07715">
    <property type="entry name" value="Plug"/>
    <property type="match status" value="1"/>
</dbReference>
<dbReference type="InterPro" id="IPR023997">
    <property type="entry name" value="TonB-dep_OMP_SusC/RagA_CS"/>
</dbReference>
<keyword evidence="2" id="KW-1134">Transmembrane beta strand</keyword>
<dbReference type="Gene3D" id="2.170.130.10">
    <property type="entry name" value="TonB-dependent receptor, plug domain"/>
    <property type="match status" value="1"/>
</dbReference>